<sequence>MRSLARKLQRSARPFNIAIIDAFKEIVLNQPPPEIIEVSIGASKAVQQAEYSIHCIFAATDLLMRAHSRTQVGRSLLARWGDITAWVNFIAQDLSQLLGPQRREVGELIRCCANLLAQVAWVANWPAAIFLVDSAADAIVSLWTYMDSDGYPLLLSSLVNPTGCPVISLFENWCLRNRNNVLSKLQKQSGDSLKTAFHFASRRLKSLTHRLAGQQITIHCAISDICAIWKTTVRMIEVGPAEEIYDALIRFKFFHRIVESLNKLTQQPPTQNATNLLQARSVIIQASDTMSDVMFGMLLSTNPVRAIVQGIRGGLHDYLLRHFLPHADTGSRQYSQLLDAYKNVSLHCIYPAVRRATIRALPNETSQDFEILVKEFPDFENVFNMLDFAKTEPIGRERGEGYRKQLCDSPMVRNTMIFFLPS</sequence>
<proteinExistence type="predicted"/>
<evidence type="ECO:0000313" key="1">
    <source>
        <dbReference type="EMBL" id="RXW15903.1"/>
    </source>
</evidence>
<dbReference type="Proteomes" id="UP000290288">
    <property type="component" value="Unassembled WGS sequence"/>
</dbReference>
<keyword evidence="2" id="KW-1185">Reference proteome</keyword>
<accession>A0A4Q2D8M9</accession>
<name>A0A4Q2D8M9_9AGAR</name>
<organism evidence="1 2">
    <name type="scientific">Candolleomyces aberdarensis</name>
    <dbReference type="NCBI Taxonomy" id="2316362"/>
    <lineage>
        <taxon>Eukaryota</taxon>
        <taxon>Fungi</taxon>
        <taxon>Dikarya</taxon>
        <taxon>Basidiomycota</taxon>
        <taxon>Agaricomycotina</taxon>
        <taxon>Agaricomycetes</taxon>
        <taxon>Agaricomycetidae</taxon>
        <taxon>Agaricales</taxon>
        <taxon>Agaricineae</taxon>
        <taxon>Psathyrellaceae</taxon>
        <taxon>Candolleomyces</taxon>
    </lineage>
</organism>
<comment type="caution">
    <text evidence="1">The sequence shown here is derived from an EMBL/GenBank/DDBJ whole genome shotgun (WGS) entry which is preliminary data.</text>
</comment>
<protein>
    <submittedName>
        <fullName evidence="1">Uncharacterized protein</fullName>
    </submittedName>
</protein>
<gene>
    <name evidence="1" type="ORF">EST38_g9957</name>
</gene>
<reference evidence="1 2" key="1">
    <citation type="submission" date="2019-01" db="EMBL/GenBank/DDBJ databases">
        <title>Draft genome sequence of Psathyrella aberdarensis IHI B618.</title>
        <authorList>
            <person name="Buettner E."/>
            <person name="Kellner H."/>
        </authorList>
    </citation>
    <scope>NUCLEOTIDE SEQUENCE [LARGE SCALE GENOMIC DNA]</scope>
    <source>
        <strain evidence="1 2">IHI B618</strain>
    </source>
</reference>
<dbReference type="AlphaFoldDB" id="A0A4Q2D8M9"/>
<evidence type="ECO:0000313" key="2">
    <source>
        <dbReference type="Proteomes" id="UP000290288"/>
    </source>
</evidence>
<dbReference type="EMBL" id="SDEE01000497">
    <property type="protein sequence ID" value="RXW15903.1"/>
    <property type="molecule type" value="Genomic_DNA"/>
</dbReference>